<protein>
    <submittedName>
        <fullName evidence="2">Uncharacterized protein</fullName>
    </submittedName>
</protein>
<keyword evidence="3" id="KW-1185">Reference proteome</keyword>
<reference evidence="2 3" key="1">
    <citation type="submission" date="2023-07" db="EMBL/GenBank/DDBJ databases">
        <title>Sorghum-associated microbial communities from plants grown in Nebraska, USA.</title>
        <authorList>
            <person name="Schachtman D."/>
        </authorList>
    </citation>
    <scope>NUCLEOTIDE SEQUENCE [LARGE SCALE GENOMIC DNA]</scope>
    <source>
        <strain evidence="2 3">BE107</strain>
    </source>
</reference>
<name>A0ABU1RSI5_9GAMM</name>
<organism evidence="2 3">
    <name type="scientific">Pseudoxanthomonas sacheonensis</name>
    <dbReference type="NCBI Taxonomy" id="443615"/>
    <lineage>
        <taxon>Bacteria</taxon>
        <taxon>Pseudomonadati</taxon>
        <taxon>Pseudomonadota</taxon>
        <taxon>Gammaproteobacteria</taxon>
        <taxon>Lysobacterales</taxon>
        <taxon>Lysobacteraceae</taxon>
        <taxon>Pseudoxanthomonas</taxon>
    </lineage>
</organism>
<sequence length="91" mass="9808">MNHKLFTTLSSLSISTALLAVGLMANGEASRLPAHANDNLANDSPLVESIETGAVQATEEVVAPVERKHRRSRSSLSMPYFSFAQSLRPRG</sequence>
<gene>
    <name evidence="2" type="ORF">J2W94_001124</name>
</gene>
<dbReference type="Proteomes" id="UP001254759">
    <property type="component" value="Unassembled WGS sequence"/>
</dbReference>
<proteinExistence type="predicted"/>
<evidence type="ECO:0000256" key="1">
    <source>
        <dbReference type="SAM" id="SignalP"/>
    </source>
</evidence>
<dbReference type="RefSeq" id="WP_310090961.1">
    <property type="nucleotide sequence ID" value="NZ_JAVDTT010000001.1"/>
</dbReference>
<comment type="caution">
    <text evidence="2">The sequence shown here is derived from an EMBL/GenBank/DDBJ whole genome shotgun (WGS) entry which is preliminary data.</text>
</comment>
<dbReference type="EMBL" id="JAVDTT010000001">
    <property type="protein sequence ID" value="MDR6840860.1"/>
    <property type="molecule type" value="Genomic_DNA"/>
</dbReference>
<feature type="signal peptide" evidence="1">
    <location>
        <begin position="1"/>
        <end position="20"/>
    </location>
</feature>
<accession>A0ABU1RSI5</accession>
<evidence type="ECO:0000313" key="3">
    <source>
        <dbReference type="Proteomes" id="UP001254759"/>
    </source>
</evidence>
<keyword evidence="1" id="KW-0732">Signal</keyword>
<evidence type="ECO:0000313" key="2">
    <source>
        <dbReference type="EMBL" id="MDR6840860.1"/>
    </source>
</evidence>
<feature type="chain" id="PRO_5046745836" evidence="1">
    <location>
        <begin position="21"/>
        <end position="91"/>
    </location>
</feature>